<dbReference type="CDD" id="cd06171">
    <property type="entry name" value="Sigma70_r4"/>
    <property type="match status" value="1"/>
</dbReference>
<dbReference type="AlphaFoldDB" id="A0A8X8IEZ2"/>
<protein>
    <recommendedName>
        <fullName evidence="6">RNA polymerase sigma factor</fullName>
    </recommendedName>
</protein>
<dbReference type="InterPro" id="IPR000838">
    <property type="entry name" value="RNA_pol_sigma70_ECF_CS"/>
</dbReference>
<evidence type="ECO:0000256" key="3">
    <source>
        <dbReference type="ARBA" id="ARBA00023082"/>
    </source>
</evidence>
<dbReference type="Gene3D" id="1.10.10.10">
    <property type="entry name" value="Winged helix-like DNA-binding domain superfamily/Winged helix DNA-binding domain"/>
    <property type="match status" value="1"/>
</dbReference>
<evidence type="ECO:0000256" key="2">
    <source>
        <dbReference type="ARBA" id="ARBA00023015"/>
    </source>
</evidence>
<dbReference type="InterPro" id="IPR014284">
    <property type="entry name" value="RNA_pol_sigma-70_dom"/>
</dbReference>
<evidence type="ECO:0000256" key="5">
    <source>
        <dbReference type="ARBA" id="ARBA00023163"/>
    </source>
</evidence>
<dbReference type="Pfam" id="PF08281">
    <property type="entry name" value="Sigma70_r4_2"/>
    <property type="match status" value="1"/>
</dbReference>
<name>A0A8X8IEZ2_9BACT</name>
<dbReference type="InterPro" id="IPR014327">
    <property type="entry name" value="RNA_pol_sigma70_bacteroid"/>
</dbReference>
<dbReference type="GO" id="GO:0003677">
    <property type="term" value="F:DNA binding"/>
    <property type="evidence" value="ECO:0007669"/>
    <property type="project" value="UniProtKB-KW"/>
</dbReference>
<comment type="caution">
    <text evidence="9">The sequence shown here is derived from an EMBL/GenBank/DDBJ whole genome shotgun (WGS) entry which is preliminary data.</text>
</comment>
<sequence length="193" mass="22584">MCNEKYLLEQLIAGDEAAFKQLYFLYSERLYGNLLKLLKSESIAQEILQDVFMKIWDHRQHIDTEKSFRSYLFRIAENMVCNFYKKASREKALLQQLVSKSSEEYAHVEETLFSKEQKSFLHNAIESLPPQRKQVFELCKVEGKSYDEVSGLLGISISTISDHIVKANRFLREYCIKNKELIIPALLVTLWSC</sequence>
<feature type="domain" description="RNA polymerase sigma-70 region 2" evidence="7">
    <location>
        <begin position="26"/>
        <end position="89"/>
    </location>
</feature>
<keyword evidence="3 6" id="KW-0731">Sigma factor</keyword>
<keyword evidence="5 6" id="KW-0804">Transcription</keyword>
<evidence type="ECO:0000256" key="1">
    <source>
        <dbReference type="ARBA" id="ARBA00010641"/>
    </source>
</evidence>
<reference evidence="9 10" key="1">
    <citation type="submission" date="2016-10" db="EMBL/GenBank/DDBJ databases">
        <authorList>
            <person name="Varghese N."/>
            <person name="Submissions S."/>
        </authorList>
    </citation>
    <scope>NUCLEOTIDE SEQUENCE [LARGE SCALE GENOMIC DNA]</scope>
    <source>
        <strain evidence="9 10">DSM 25353</strain>
    </source>
</reference>
<evidence type="ECO:0000256" key="6">
    <source>
        <dbReference type="RuleBase" id="RU000716"/>
    </source>
</evidence>
<dbReference type="GO" id="GO:0016987">
    <property type="term" value="F:sigma factor activity"/>
    <property type="evidence" value="ECO:0007669"/>
    <property type="project" value="UniProtKB-KW"/>
</dbReference>
<dbReference type="InterPro" id="IPR007627">
    <property type="entry name" value="RNA_pol_sigma70_r2"/>
</dbReference>
<gene>
    <name evidence="9" type="ORF">SAMN05444410_105158</name>
</gene>
<dbReference type="EMBL" id="FNNO01000005">
    <property type="protein sequence ID" value="SDW74781.1"/>
    <property type="molecule type" value="Genomic_DNA"/>
</dbReference>
<dbReference type="InterPro" id="IPR013324">
    <property type="entry name" value="RNA_pol_sigma_r3/r4-like"/>
</dbReference>
<dbReference type="InterPro" id="IPR039425">
    <property type="entry name" value="RNA_pol_sigma-70-like"/>
</dbReference>
<proteinExistence type="inferred from homology"/>
<dbReference type="Gene3D" id="1.10.1740.10">
    <property type="match status" value="1"/>
</dbReference>
<evidence type="ECO:0000259" key="7">
    <source>
        <dbReference type="Pfam" id="PF04542"/>
    </source>
</evidence>
<dbReference type="Pfam" id="PF04542">
    <property type="entry name" value="Sigma70_r2"/>
    <property type="match status" value="1"/>
</dbReference>
<evidence type="ECO:0000259" key="8">
    <source>
        <dbReference type="Pfam" id="PF08281"/>
    </source>
</evidence>
<comment type="similarity">
    <text evidence="1 6">Belongs to the sigma-70 factor family. ECF subfamily.</text>
</comment>
<organism evidence="9 10">
    <name type="scientific">Hydrobacter penzbergensis</name>
    <dbReference type="NCBI Taxonomy" id="1235997"/>
    <lineage>
        <taxon>Bacteria</taxon>
        <taxon>Pseudomonadati</taxon>
        <taxon>Bacteroidota</taxon>
        <taxon>Chitinophagia</taxon>
        <taxon>Chitinophagales</taxon>
        <taxon>Chitinophagaceae</taxon>
        <taxon>Hydrobacter</taxon>
    </lineage>
</organism>
<dbReference type="PANTHER" id="PTHR43133:SF46">
    <property type="entry name" value="RNA POLYMERASE SIGMA-70 FACTOR ECF SUBFAMILY"/>
    <property type="match status" value="1"/>
</dbReference>
<dbReference type="PROSITE" id="PS01063">
    <property type="entry name" value="SIGMA70_ECF"/>
    <property type="match status" value="1"/>
</dbReference>
<accession>A0A8X8IEZ2</accession>
<dbReference type="RefSeq" id="WP_092723413.1">
    <property type="nucleotide sequence ID" value="NZ_FNNO01000005.1"/>
</dbReference>
<evidence type="ECO:0000313" key="9">
    <source>
        <dbReference type="EMBL" id="SDW74781.1"/>
    </source>
</evidence>
<keyword evidence="4 6" id="KW-0238">DNA-binding</keyword>
<dbReference type="InterPro" id="IPR036388">
    <property type="entry name" value="WH-like_DNA-bd_sf"/>
</dbReference>
<evidence type="ECO:0000256" key="4">
    <source>
        <dbReference type="ARBA" id="ARBA00023125"/>
    </source>
</evidence>
<dbReference type="Proteomes" id="UP000198711">
    <property type="component" value="Unassembled WGS sequence"/>
</dbReference>
<dbReference type="InterPro" id="IPR013325">
    <property type="entry name" value="RNA_pol_sigma_r2"/>
</dbReference>
<dbReference type="PANTHER" id="PTHR43133">
    <property type="entry name" value="RNA POLYMERASE ECF-TYPE SIGMA FACTO"/>
    <property type="match status" value="1"/>
</dbReference>
<dbReference type="GO" id="GO:0006352">
    <property type="term" value="P:DNA-templated transcription initiation"/>
    <property type="evidence" value="ECO:0007669"/>
    <property type="project" value="InterPro"/>
</dbReference>
<dbReference type="InterPro" id="IPR013249">
    <property type="entry name" value="RNA_pol_sigma70_r4_t2"/>
</dbReference>
<evidence type="ECO:0000313" key="10">
    <source>
        <dbReference type="Proteomes" id="UP000198711"/>
    </source>
</evidence>
<feature type="domain" description="RNA polymerase sigma factor 70 region 4 type 2" evidence="8">
    <location>
        <begin position="121"/>
        <end position="167"/>
    </location>
</feature>
<dbReference type="SUPFAM" id="SSF88946">
    <property type="entry name" value="Sigma2 domain of RNA polymerase sigma factors"/>
    <property type="match status" value="1"/>
</dbReference>
<dbReference type="NCBIfam" id="TIGR02937">
    <property type="entry name" value="sigma70-ECF"/>
    <property type="match status" value="1"/>
</dbReference>
<keyword evidence="10" id="KW-1185">Reference proteome</keyword>
<keyword evidence="2 6" id="KW-0805">Transcription regulation</keyword>
<dbReference type="SUPFAM" id="SSF88659">
    <property type="entry name" value="Sigma3 and sigma4 domains of RNA polymerase sigma factors"/>
    <property type="match status" value="1"/>
</dbReference>
<dbReference type="NCBIfam" id="TIGR02985">
    <property type="entry name" value="Sig70_bacteroi1"/>
    <property type="match status" value="1"/>
</dbReference>